<dbReference type="InterPro" id="IPR012259">
    <property type="entry name" value="DHFR"/>
</dbReference>
<proteinExistence type="predicted"/>
<dbReference type="InterPro" id="IPR017925">
    <property type="entry name" value="DHFR_CS"/>
</dbReference>
<evidence type="ECO:0000256" key="4">
    <source>
        <dbReference type="ARBA" id="ARBA00022857"/>
    </source>
</evidence>
<sequence>MSNNRVIGRSNALPWQLSDDVAFFKRTTFGRPVVMGRRTYESVGRPLPGRRNIVLSAKGYLNPDVTVVSDIESALTIASTQCEIDAVEECFVVGGARVYAETLDRADRLYCTLVDAEVDGDTFFPSFDWGCWQTIEKEDFFANERNTHPFSIHIMERA</sequence>
<keyword evidence="4" id="KW-0521">NADP</keyword>
<dbReference type="GO" id="GO:0046654">
    <property type="term" value="P:tetrahydrofolate biosynthetic process"/>
    <property type="evidence" value="ECO:0007669"/>
    <property type="project" value="InterPro"/>
</dbReference>
<gene>
    <name evidence="7" type="ORF">METZ01_LOCUS20863</name>
</gene>
<dbReference type="PROSITE" id="PS51330">
    <property type="entry name" value="DHFR_2"/>
    <property type="match status" value="1"/>
</dbReference>
<dbReference type="EMBL" id="UINC01001027">
    <property type="protein sequence ID" value="SUZ68009.1"/>
    <property type="molecule type" value="Genomic_DNA"/>
</dbReference>
<dbReference type="InterPro" id="IPR001796">
    <property type="entry name" value="DHFR_dom"/>
</dbReference>
<feature type="domain" description="DHFR" evidence="6">
    <location>
        <begin position="1"/>
        <end position="157"/>
    </location>
</feature>
<dbReference type="FunFam" id="3.40.430.10:FF:000001">
    <property type="entry name" value="Dihydrofolate reductase"/>
    <property type="match status" value="1"/>
</dbReference>
<dbReference type="GO" id="GO:0005829">
    <property type="term" value="C:cytosol"/>
    <property type="evidence" value="ECO:0007669"/>
    <property type="project" value="TreeGrafter"/>
</dbReference>
<comment type="pathway">
    <text evidence="1">Cofactor biosynthesis; tetrahydrofolate biosynthesis; 5,6,7,8-tetrahydrofolate from 7,8-dihydrofolate: step 1/1.</text>
</comment>
<dbReference type="GO" id="GO:0046452">
    <property type="term" value="P:dihydrofolate metabolic process"/>
    <property type="evidence" value="ECO:0007669"/>
    <property type="project" value="TreeGrafter"/>
</dbReference>
<name>A0A381PPN7_9ZZZZ</name>
<organism evidence="7">
    <name type="scientific">marine metagenome</name>
    <dbReference type="NCBI Taxonomy" id="408172"/>
    <lineage>
        <taxon>unclassified sequences</taxon>
        <taxon>metagenomes</taxon>
        <taxon>ecological metagenomes</taxon>
    </lineage>
</organism>
<dbReference type="GO" id="GO:0043168">
    <property type="term" value="F:anion binding"/>
    <property type="evidence" value="ECO:0007669"/>
    <property type="project" value="UniProtKB-ARBA"/>
</dbReference>
<dbReference type="GO" id="GO:0004146">
    <property type="term" value="F:dihydrofolate reductase activity"/>
    <property type="evidence" value="ECO:0007669"/>
    <property type="project" value="UniProtKB-EC"/>
</dbReference>
<protein>
    <recommendedName>
        <fullName evidence="2">dihydrofolate reductase</fullName>
        <ecNumber evidence="2">1.5.1.3</ecNumber>
    </recommendedName>
</protein>
<dbReference type="Gene3D" id="3.40.430.10">
    <property type="entry name" value="Dihydrofolate Reductase, subunit A"/>
    <property type="match status" value="1"/>
</dbReference>
<accession>A0A381PPN7</accession>
<dbReference type="AlphaFoldDB" id="A0A381PPN7"/>
<reference evidence="7" key="1">
    <citation type="submission" date="2018-05" db="EMBL/GenBank/DDBJ databases">
        <authorList>
            <person name="Lanie J.A."/>
            <person name="Ng W.-L."/>
            <person name="Kazmierczak K.M."/>
            <person name="Andrzejewski T.M."/>
            <person name="Davidsen T.M."/>
            <person name="Wayne K.J."/>
            <person name="Tettelin H."/>
            <person name="Glass J.I."/>
            <person name="Rusch D."/>
            <person name="Podicherti R."/>
            <person name="Tsui H.-C.T."/>
            <person name="Winkler M.E."/>
        </authorList>
    </citation>
    <scope>NUCLEOTIDE SEQUENCE</scope>
</reference>
<evidence type="ECO:0000256" key="5">
    <source>
        <dbReference type="ARBA" id="ARBA00023002"/>
    </source>
</evidence>
<evidence type="ECO:0000256" key="3">
    <source>
        <dbReference type="ARBA" id="ARBA00022563"/>
    </source>
</evidence>
<evidence type="ECO:0000313" key="7">
    <source>
        <dbReference type="EMBL" id="SUZ68009.1"/>
    </source>
</evidence>
<dbReference type="EC" id="1.5.1.3" evidence="2"/>
<dbReference type="PROSITE" id="PS00075">
    <property type="entry name" value="DHFR_1"/>
    <property type="match status" value="1"/>
</dbReference>
<dbReference type="PIRSF" id="PIRSF000194">
    <property type="entry name" value="DHFR"/>
    <property type="match status" value="1"/>
</dbReference>
<dbReference type="Pfam" id="PF00186">
    <property type="entry name" value="DHFR_1"/>
    <property type="match status" value="1"/>
</dbReference>
<dbReference type="GO" id="GO:0046655">
    <property type="term" value="P:folic acid metabolic process"/>
    <property type="evidence" value="ECO:0007669"/>
    <property type="project" value="TreeGrafter"/>
</dbReference>
<evidence type="ECO:0000256" key="2">
    <source>
        <dbReference type="ARBA" id="ARBA00012856"/>
    </source>
</evidence>
<keyword evidence="3" id="KW-0554">One-carbon metabolism</keyword>
<dbReference type="PANTHER" id="PTHR48069">
    <property type="entry name" value="DIHYDROFOLATE REDUCTASE"/>
    <property type="match status" value="1"/>
</dbReference>
<keyword evidence="5" id="KW-0560">Oxidoreductase</keyword>
<dbReference type="CDD" id="cd00209">
    <property type="entry name" value="DHFR"/>
    <property type="match status" value="1"/>
</dbReference>
<dbReference type="SUPFAM" id="SSF53597">
    <property type="entry name" value="Dihydrofolate reductase-like"/>
    <property type="match status" value="1"/>
</dbReference>
<dbReference type="GO" id="GO:0050661">
    <property type="term" value="F:NADP binding"/>
    <property type="evidence" value="ECO:0007669"/>
    <property type="project" value="InterPro"/>
</dbReference>
<dbReference type="PRINTS" id="PR00070">
    <property type="entry name" value="DHFR"/>
</dbReference>
<evidence type="ECO:0000259" key="6">
    <source>
        <dbReference type="PROSITE" id="PS51330"/>
    </source>
</evidence>
<dbReference type="InterPro" id="IPR024072">
    <property type="entry name" value="DHFR-like_dom_sf"/>
</dbReference>
<evidence type="ECO:0000256" key="1">
    <source>
        <dbReference type="ARBA" id="ARBA00004903"/>
    </source>
</evidence>
<dbReference type="GO" id="GO:0006730">
    <property type="term" value="P:one-carbon metabolic process"/>
    <property type="evidence" value="ECO:0007669"/>
    <property type="project" value="UniProtKB-KW"/>
</dbReference>
<dbReference type="PANTHER" id="PTHR48069:SF3">
    <property type="entry name" value="DIHYDROFOLATE REDUCTASE"/>
    <property type="match status" value="1"/>
</dbReference>